<proteinExistence type="predicted"/>
<keyword evidence="1" id="KW-0808">Transferase</keyword>
<dbReference type="Gene3D" id="1.10.1070.20">
    <property type="match status" value="1"/>
</dbReference>
<feature type="domain" description="HipA-like C-terminal" evidence="3">
    <location>
        <begin position="40"/>
        <end position="240"/>
    </location>
</feature>
<dbReference type="GO" id="GO:0016301">
    <property type="term" value="F:kinase activity"/>
    <property type="evidence" value="ECO:0007669"/>
    <property type="project" value="UniProtKB-KW"/>
</dbReference>
<keyword evidence="2" id="KW-0418">Kinase</keyword>
<sequence length="346" mass="40862">MHKRKHIKPLPIIDYSGFNPKPGCIPFAKKHRYFIITGISITGDAPKDFIRYYQFQRDSRIRKAKPKTWPLFLAKHGHKHYPMEAITEHLLNRIGEVFGFDMAESGLAWFGGQVRFLSKYFLNRPNEQVLDHGADLYAGYLNDREFVEEIEKLHQSPEYFTVQFTQEVFQHFFPEDYETLMLEFIKLLVFDALIGNNDRHFYNWGIIRNIQGKEKPVFSPIYDTARGLFWNDHEDKLKVIYNDKNRLDAFIKKYSDSSSPKVGWDGFKKLSHFNLVENLKTLPFALNCETLKNICSEAKLYEVICMIDKEFSQLLSLERRELIKICLQYRHDCIKKIFNFASCLKS</sequence>
<dbReference type="InterPro" id="IPR012893">
    <property type="entry name" value="HipA-like_C"/>
</dbReference>
<evidence type="ECO:0000259" key="3">
    <source>
        <dbReference type="Pfam" id="PF07804"/>
    </source>
</evidence>
<organism evidence="4">
    <name type="scientific">bioreactor metagenome</name>
    <dbReference type="NCBI Taxonomy" id="1076179"/>
    <lineage>
        <taxon>unclassified sequences</taxon>
        <taxon>metagenomes</taxon>
        <taxon>ecological metagenomes</taxon>
    </lineage>
</organism>
<evidence type="ECO:0000256" key="1">
    <source>
        <dbReference type="ARBA" id="ARBA00022679"/>
    </source>
</evidence>
<name>A0A644TTJ3_9ZZZZ</name>
<dbReference type="EMBL" id="VSSQ01000049">
    <property type="protein sequence ID" value="MPL69777.1"/>
    <property type="molecule type" value="Genomic_DNA"/>
</dbReference>
<comment type="caution">
    <text evidence="4">The sequence shown here is derived from an EMBL/GenBank/DDBJ whole genome shotgun (WGS) entry which is preliminary data.</text>
</comment>
<protein>
    <recommendedName>
        <fullName evidence="3">HipA-like C-terminal domain-containing protein</fullName>
    </recommendedName>
</protein>
<gene>
    <name evidence="4" type="ORF">SDC9_15526</name>
</gene>
<reference evidence="4" key="1">
    <citation type="submission" date="2019-08" db="EMBL/GenBank/DDBJ databases">
        <authorList>
            <person name="Kucharzyk K."/>
            <person name="Murdoch R.W."/>
            <person name="Higgins S."/>
            <person name="Loffler F."/>
        </authorList>
    </citation>
    <scope>NUCLEOTIDE SEQUENCE</scope>
</reference>
<evidence type="ECO:0000256" key="2">
    <source>
        <dbReference type="ARBA" id="ARBA00022777"/>
    </source>
</evidence>
<dbReference type="AlphaFoldDB" id="A0A644TTJ3"/>
<evidence type="ECO:0000313" key="4">
    <source>
        <dbReference type="EMBL" id="MPL69777.1"/>
    </source>
</evidence>
<accession>A0A644TTJ3</accession>
<dbReference type="Pfam" id="PF07804">
    <property type="entry name" value="HipA_C"/>
    <property type="match status" value="1"/>
</dbReference>